<accession>A0A1M2W3S0</accession>
<evidence type="ECO:0000313" key="1">
    <source>
        <dbReference type="EMBL" id="OJT14430.1"/>
    </source>
</evidence>
<evidence type="ECO:0000313" key="2">
    <source>
        <dbReference type="Proteomes" id="UP000184267"/>
    </source>
</evidence>
<dbReference type="OrthoDB" id="2747895at2759"/>
<reference evidence="1 2" key="1">
    <citation type="submission" date="2016-10" db="EMBL/GenBank/DDBJ databases">
        <title>Genome sequence of the basidiomycete white-rot fungus Trametes pubescens.</title>
        <authorList>
            <person name="Makela M.R."/>
            <person name="Granchi Z."/>
            <person name="Peng M."/>
            <person name="De Vries R.P."/>
            <person name="Grigoriev I."/>
            <person name="Riley R."/>
            <person name="Hilden K."/>
        </authorList>
    </citation>
    <scope>NUCLEOTIDE SEQUENCE [LARGE SCALE GENOMIC DNA]</scope>
    <source>
        <strain evidence="1 2">FBCC735</strain>
    </source>
</reference>
<dbReference type="Proteomes" id="UP000184267">
    <property type="component" value="Unassembled WGS sequence"/>
</dbReference>
<gene>
    <name evidence="1" type="ORF">TRAPUB_9008</name>
</gene>
<name>A0A1M2W3S0_TRAPU</name>
<comment type="caution">
    <text evidence="1">The sequence shown here is derived from an EMBL/GenBank/DDBJ whole genome shotgun (WGS) entry which is preliminary data.</text>
</comment>
<organism evidence="1 2">
    <name type="scientific">Trametes pubescens</name>
    <name type="common">White-rot fungus</name>
    <dbReference type="NCBI Taxonomy" id="154538"/>
    <lineage>
        <taxon>Eukaryota</taxon>
        <taxon>Fungi</taxon>
        <taxon>Dikarya</taxon>
        <taxon>Basidiomycota</taxon>
        <taxon>Agaricomycotina</taxon>
        <taxon>Agaricomycetes</taxon>
        <taxon>Polyporales</taxon>
        <taxon>Polyporaceae</taxon>
        <taxon>Trametes</taxon>
    </lineage>
</organism>
<dbReference type="OMA" id="MDEFCTI"/>
<dbReference type="EMBL" id="MNAD01000288">
    <property type="protein sequence ID" value="OJT14430.1"/>
    <property type="molecule type" value="Genomic_DNA"/>
</dbReference>
<protein>
    <submittedName>
        <fullName evidence="1">Uncharacterized protein</fullName>
    </submittedName>
</protein>
<keyword evidence="2" id="KW-1185">Reference proteome</keyword>
<dbReference type="AlphaFoldDB" id="A0A1M2W3S0"/>
<proteinExistence type="predicted"/>
<sequence>MDDFFLITAASSTDVVDSFSLIDPNSTVSSPCADLSSRDRAKALAHLASSAPVNEDRIEGFNTFCVIA</sequence>